<feature type="region of interest" description="Disordered" evidence="1">
    <location>
        <begin position="1217"/>
        <end position="1265"/>
    </location>
</feature>
<feature type="region of interest" description="Disordered" evidence="1">
    <location>
        <begin position="2231"/>
        <end position="2290"/>
    </location>
</feature>
<feature type="compositionally biased region" description="Low complexity" evidence="1">
    <location>
        <begin position="1350"/>
        <end position="1364"/>
    </location>
</feature>
<organism evidence="4 5">
    <name type="scientific">Apilactobacillus micheneri</name>
    <dbReference type="NCBI Taxonomy" id="1899430"/>
    <lineage>
        <taxon>Bacteria</taxon>
        <taxon>Bacillati</taxon>
        <taxon>Bacillota</taxon>
        <taxon>Bacilli</taxon>
        <taxon>Lactobacillales</taxon>
        <taxon>Lactobacillaceae</taxon>
        <taxon>Apilactobacillus</taxon>
    </lineage>
</organism>
<feature type="compositionally biased region" description="Polar residues" evidence="1">
    <location>
        <begin position="1068"/>
        <end position="1080"/>
    </location>
</feature>
<sequence length="3437" mass="367483">MQYNKRNIQKVSDKKLMRKVKKQWVVLSVAAFASLGASAFWMLNSDEVSANDADTTPQAVSHTNNANSVGRQAHATPTTNQLTTANPSSGNGSQSTANLGDNKTVGATQPVSGSDKAQSDFNNGKKGTSNTNSDYTNTYSNSTQGFKDAMKNDQKNIVQSQNNNTQTNPNPQKSTQGYQNGVNQYNQYRSAMNAGASDAYNGTSNPASQISDQDKNYYTAAYNGSSDAKKAYNNATQNEGTDNTSYTSYNQWLKDNGGSQTDTPSNNNANAKAYKNNVDSNYNTANNVSVKTNSGNIQVTNGGDLSQASNQTVYQSNNNYPNDSVYALAYQYGYNYFLANQGAADAKSGKWNGKKSNGYNPSSTSTNPYDQSYLGAQAAINQQVQNTQSGNSSISITQSSGVNNAFYQSAYNDVTNDSNQGIVYIQNFNQMNNILTNNMNGVTALKLVTDIGTTDSSYQYPGNTDKINSSRLDIDGQNHILDTGMKSYELTPSKPGVSVMVHNFKTLYGENYYGPFGFDNSGSDVNAKTYSLTYANTNYVGSKLISSYESNVYINGNVNVSQLDVYTSPFNNSVSTQTDGSYGNGGNYQPGLQVGNMTLGANSNYFGSSASQTGSQNIQVNGKLTLGKNSNMTLVPTGAAEGQDSPDHVNNYGVYLKSSNSSLNVNEGSSLNIFLNNSYGNKVSGIYNNGTITTNGGKINAESNSSFSNNTNQMIYSNGEIDATNGGKINIKVSGLGTTNSSGIINNKNNMNISNRGNLNVQDMDNSGGAVTLVGGKPINVYNVGSDGVSLINNNNAGSQFANGGINGYTVVVSDNKDNSNANAYYSVKLNANGNGSGTNKDGQTSDVKTNTNTLYINSVPSVSFVGPVYTSQENGKTVIHAYAKIDQYSSDAGKLYIQYASGNGNTSYQKLTPFAGQTIQNKYSGIDTNGYYVGQDVSDNTGLIPLNFTVPDGTSASNYGIRLRYGVSGVNAVVSNNNDGTQSYTTNNEGYSKDASGNYVENDVQAASGNVSKINNGFSDGISDAESGNDNAKNPASYQKDLDYTNAYDNAKAGYKQYLDNPKGTVNVPNNATDPSAFSQGYDKAKNEYQDGYNNSVNNYNVKSQPNPSATVAQKAGFNKGQEAVQGIQDAQNKPGQGDSYQGTDDQKDAYQAASAAIQDGMNNKAQPNDLNSKSQAYQAAYKKAYADSQAQAQKIAKNGGKTDGIDLTPAQQAAQQQVQNKMNQATTDAASNDHSKDNNYEGNTNVDNTYKGAQDGFANGGTGAPKSGDQTYINAFNNAQAKAKAAAAAGASQYTNGQTNKTTESTAAEKAADNYGYQQAQKGYEAAKMNQADNQNNDPSYQAGVKMNTDVNNGANDANNATSKDPNYANNHNTAQTAGYNGTLDGGQAGMNGDPLPADLDTKPQAYQDAYKKAHTNGENIAAQIAAGTVKPNTLSPAQQAAYNNSPQAVAKASDAAKNPSTDSDNQYNGTDNASRAYQAAKAGYENGGTNTMSQAQQKDPIYSKAFSDAQKSAQAAAQKGAQNYVNGSNTNNPNEQTVAEKAANNYGYQQAQKGYEAAKTNQADNQNNDPSYQAGVKMNTDVNNGASDANNATSKDPNYANNHNAAQTAGYNGTLDGGQAGMNGDPVPADLNTKPQAYQDAYNKAYQDSQQKAQQIAEAIAKGDTVDTSKLTPAQKQAYQAAQTAIDNAKSAAADNNPSTNDSKYNGTDNASRAYKAAKAGYENGGTNTMSPNEQNDPIYSKAFSDAQKAAQAAAKNGAQNYANGNNTNIPTENTQAEKAADAYGYQQAQAGYDAQRTGHVDNNKNNTDPSYQAGVQVAKDVSKGSQEAAQSNNADSNAPSTGSSAEKDAYQATKEAYQAAMNGTGEPGNSDKSQAYRDAYDSAYQDAKKQADAINNGNITSDRLTPGQKAAYDQAQNAMNTAIDDAKNNPDTNNDKYNGTDNASKAYQAAKAGYANAGNNTMDPKYADDPVYRNEFNQAQSDAKAQAAKAVKDFADGKGNSNVNGKDALSKAYTQGYNAMEAGYNANPADPSNNDPSYQAGVQMAKDAKAGTTDAYDNPKQGSSYQGSLAKQEAYQATVEANQAASSGKPMSKPDPSDFTRNSRAYQDAYKQAYNHAEQMTKAAAAGQIDKNNLDNQLDRDSYNQGINASQAGYQAAQSGDSSNDSKYNGKGIADLAYQGAHDGFNNGTKDSGSPASEDPVYLNAYNNAHDAARKYAKSGAQDFAQGKFKNSGATDPDENDDPNKQDALNKAHDYGYNQAQKGYDDQQANKDKDLTNNGTPEYNVGAKMARDSNLGKQFALTGTGDSIANSDIAQRDGYQATISGYQDGANGHKQNVDGHSQAYKDAYEQAYENGQKLAQQGASGKTGDNDLLKNNVPGQKAYAQGISDANNGYQAAASQNGINDDGQHNDTNNSNTDKAYQGALAGFKDGGNGVKQPNNSDPVYTKAYNDANQVAQSAIQAGVNEFAHGDDSSTTNGRNDPISMAHNEGFDQAKQGYQAQMSGKADPSNNNPGYLAGVKMADQYQKAIDNTNNNPGQDGNNDPVSQATRAGTLAGYSDSIHNAKESNIPSQYQNQSKAYQDAYTKAHQEAINNLKAGAEAFNNDNVAPTGNDITSMAKEQGFAAAQDAYKKAQQNSTVTPQSTDGSNYSETYNGASTAFNNALNGNYDQPYSSSDVYNSAYNKAMKEAKQLISDAAMNSIKNQKGTSISSLSNDMISQLSNLGLNDASKAYQAAQNQEPSYTSKDPNAIDVYNGAKAALDDINNGHANANRNGSPLYQASYDKALQDAQSFAQKGADGYSNGQKVNDVLNGINNPTAAEKAAIQNGYNQANAGHDDSMNGIQEPKQDNPYYNYEFNNSAKSTRDGAQAAMNDATQGPQRNGDNKLDQAYNGTVDAYKDAGQSSRDISHMPMAYRDAYKQAQADAQKAYENGVNQFNNDQPNDQANNHGAASIAHNNGYQAAQSIYNQVLQDPKSVDPSNLNPAQKVGYDKAQQSIAGLQDYASGKQPTSTDNNYMSAYNAAKQATQAAMNDAKNGKPAQANNVPSGMNPQLYNDVYNATYSGYNNGFGGNSNKSNQGFAYNIAYQNAYKQGQYDIPVVPMPQKKNANKPNRNSNKAAKNYANVDQNTNKGILDAINGHKMKFGSTRPYKDGYNLGKEALKGMRAAEYGRKGKQHIKNAKDSFYMFGYNGYKNGVRAAKRTLKANKRLSKHDLAGKSQAYIYTFKQGLKAERRHQHNLGYKQGVAMAKKVHAIPARLSMTHSAQYVESYIKAYKRTMKHNMPKYVYNVRTIFVHKQLRFTNKNRVVRYVKMPRNQAKLLRVTGIAYYKNGTPRYRVVGGGMVADKRGTGIVAANDSIVNAYYRHNFNYFRVIKPKGTLTYKGMKFTKDNASHKVYHGEIFKVDKVIRYHGLTRFYLGHGQYITSNKTIVQKVG</sequence>
<feature type="compositionally biased region" description="Low complexity" evidence="1">
    <location>
        <begin position="1516"/>
        <end position="1525"/>
    </location>
</feature>
<feature type="region of interest" description="Disordered" evidence="1">
    <location>
        <begin position="1063"/>
        <end position="1083"/>
    </location>
</feature>
<feature type="compositionally biased region" description="Low complexity" evidence="1">
    <location>
        <begin position="1754"/>
        <end position="1770"/>
    </location>
</feature>
<name>A0ABY2YXX3_9LACO</name>
<feature type="compositionally biased region" description="Polar residues" evidence="1">
    <location>
        <begin position="2064"/>
        <end position="2073"/>
    </location>
</feature>
<dbReference type="InterPro" id="IPR044081">
    <property type="entry name" value="DUF5776"/>
</dbReference>
<proteinExistence type="predicted"/>
<feature type="region of interest" description="Disordered" evidence="1">
    <location>
        <begin position="1754"/>
        <end position="1775"/>
    </location>
</feature>
<feature type="compositionally biased region" description="Polar residues" evidence="1">
    <location>
        <begin position="1222"/>
        <end position="1232"/>
    </location>
</feature>
<accession>A0ABY2YXX3</accession>
<evidence type="ECO:0000256" key="1">
    <source>
        <dbReference type="SAM" id="MobiDB-lite"/>
    </source>
</evidence>
<feature type="region of interest" description="Disordered" evidence="1">
    <location>
        <begin position="977"/>
        <end position="996"/>
    </location>
</feature>
<feature type="compositionally biased region" description="Low complexity" evidence="1">
    <location>
        <begin position="2534"/>
        <end position="2548"/>
    </location>
</feature>
<evidence type="ECO:0000313" key="4">
    <source>
        <dbReference type="EMBL" id="TPR26169.1"/>
    </source>
</evidence>
<keyword evidence="2" id="KW-0812">Transmembrane</keyword>
<dbReference type="EMBL" id="QUAV01000001">
    <property type="protein sequence ID" value="TPR26169.1"/>
    <property type="molecule type" value="Genomic_DNA"/>
</dbReference>
<evidence type="ECO:0000259" key="3">
    <source>
        <dbReference type="Pfam" id="PF19087"/>
    </source>
</evidence>
<feature type="compositionally biased region" description="Polar residues" evidence="1">
    <location>
        <begin position="1461"/>
        <end position="1474"/>
    </location>
</feature>
<comment type="caution">
    <text evidence="4">The sequence shown here is derived from an EMBL/GenBank/DDBJ whole genome shotgun (WGS) entry which is preliminary data.</text>
</comment>
<feature type="domain" description="DUF5776" evidence="3">
    <location>
        <begin position="3365"/>
        <end position="3433"/>
    </location>
</feature>
<gene>
    <name evidence="4" type="ORF">DY114_00280</name>
</gene>
<feature type="region of interest" description="Disordered" evidence="1">
    <location>
        <begin position="2053"/>
        <end position="2105"/>
    </location>
</feature>
<feature type="compositionally biased region" description="Polar residues" evidence="1">
    <location>
        <begin position="1583"/>
        <end position="1614"/>
    </location>
</feature>
<feature type="compositionally biased region" description="Basic and acidic residues" evidence="1">
    <location>
        <begin position="2267"/>
        <end position="2279"/>
    </location>
</feature>
<feature type="compositionally biased region" description="Polar residues" evidence="1">
    <location>
        <begin position="980"/>
        <end position="991"/>
    </location>
</feature>
<feature type="region of interest" description="Disordered" evidence="1">
    <location>
        <begin position="52"/>
        <end position="147"/>
    </location>
</feature>
<feature type="region of interest" description="Disordered" evidence="1">
    <location>
        <begin position="160"/>
        <end position="180"/>
    </location>
</feature>
<evidence type="ECO:0000313" key="5">
    <source>
        <dbReference type="Proteomes" id="UP000777560"/>
    </source>
</evidence>
<keyword evidence="2" id="KW-1133">Transmembrane helix</keyword>
<protein>
    <recommendedName>
        <fullName evidence="3">DUF5776 domain-containing protein</fullName>
    </recommendedName>
</protein>
<feature type="compositionally biased region" description="Polar residues" evidence="1">
    <location>
        <begin position="1562"/>
        <end position="1574"/>
    </location>
</feature>
<feature type="compositionally biased region" description="Polar residues" evidence="1">
    <location>
        <begin position="52"/>
        <end position="127"/>
    </location>
</feature>
<feature type="compositionally biased region" description="Low complexity" evidence="1">
    <location>
        <begin position="128"/>
        <end position="143"/>
    </location>
</feature>
<feature type="compositionally biased region" description="Polar residues" evidence="1">
    <location>
        <begin position="1526"/>
        <end position="1538"/>
    </location>
</feature>
<feature type="region of interest" description="Disordered" evidence="1">
    <location>
        <begin position="1692"/>
        <end position="1712"/>
    </location>
</feature>
<feature type="transmembrane region" description="Helical" evidence="2">
    <location>
        <begin position="24"/>
        <end position="43"/>
    </location>
</feature>
<feature type="compositionally biased region" description="Polar residues" evidence="1">
    <location>
        <begin position="1333"/>
        <end position="1342"/>
    </location>
</feature>
<keyword evidence="2" id="KW-0472">Membrane</keyword>
<evidence type="ECO:0000256" key="2">
    <source>
        <dbReference type="SAM" id="Phobius"/>
    </source>
</evidence>
<feature type="region of interest" description="Disordered" evidence="1">
    <location>
        <begin position="1333"/>
        <end position="1404"/>
    </location>
</feature>
<feature type="compositionally biased region" description="Polar residues" evidence="1">
    <location>
        <begin position="2414"/>
        <end position="2423"/>
    </location>
</feature>
<feature type="region of interest" description="Disordered" evidence="1">
    <location>
        <begin position="1557"/>
        <end position="1636"/>
    </location>
</feature>
<feature type="compositionally biased region" description="Polar residues" evidence="1">
    <location>
        <begin position="1697"/>
        <end position="1712"/>
    </location>
</feature>
<feature type="compositionally biased region" description="Polar residues" evidence="1">
    <location>
        <begin position="1365"/>
        <end position="1382"/>
    </location>
</feature>
<feature type="region of interest" description="Disordered" evidence="1">
    <location>
        <begin position="2867"/>
        <end position="2888"/>
    </location>
</feature>
<reference evidence="4 5" key="1">
    <citation type="submission" date="2018-08" db="EMBL/GenBank/DDBJ databases">
        <title>Comparative genomics of wild bee and flower associated Lactobacillus reveals potential adaptation to the bee host.</title>
        <authorList>
            <person name="Vuong H.Q."/>
            <person name="Mcfrederick Q.S."/>
        </authorList>
    </citation>
    <scope>NUCLEOTIDE SEQUENCE [LARGE SCALE GENOMIC DNA]</scope>
    <source>
        <strain evidence="4 5">HV_13</strain>
    </source>
</reference>
<feature type="compositionally biased region" description="Basic and acidic residues" evidence="1">
    <location>
        <begin position="2246"/>
        <end position="2258"/>
    </location>
</feature>
<keyword evidence="5" id="KW-1185">Reference proteome</keyword>
<feature type="region of interest" description="Disordered" evidence="1">
    <location>
        <begin position="2533"/>
        <end position="2552"/>
    </location>
</feature>
<feature type="region of interest" description="Disordered" evidence="1">
    <location>
        <begin position="2401"/>
        <end position="2423"/>
    </location>
</feature>
<feature type="compositionally biased region" description="Low complexity" evidence="1">
    <location>
        <begin position="2156"/>
        <end position="2167"/>
    </location>
</feature>
<dbReference type="RefSeq" id="WP_140925693.1">
    <property type="nucleotide sequence ID" value="NZ_QUAU01000001.1"/>
</dbReference>
<feature type="region of interest" description="Disordered" evidence="1">
    <location>
        <begin position="1446"/>
        <end position="1474"/>
    </location>
</feature>
<feature type="region of interest" description="Disordered" evidence="1">
    <location>
        <begin position="1516"/>
        <end position="1538"/>
    </location>
</feature>
<feature type="region of interest" description="Disordered" evidence="1">
    <location>
        <begin position="2156"/>
        <end position="2175"/>
    </location>
</feature>
<feature type="region of interest" description="Disordered" evidence="1">
    <location>
        <begin position="1823"/>
        <end position="1854"/>
    </location>
</feature>
<dbReference type="Pfam" id="PF19087">
    <property type="entry name" value="DUF5776"/>
    <property type="match status" value="1"/>
</dbReference>
<feature type="compositionally biased region" description="Polar residues" evidence="1">
    <location>
        <begin position="1827"/>
        <end position="1848"/>
    </location>
</feature>
<feature type="region of interest" description="Disordered" evidence="1">
    <location>
        <begin position="2360"/>
        <end position="2381"/>
    </location>
</feature>
<dbReference type="Proteomes" id="UP000777560">
    <property type="component" value="Unassembled WGS sequence"/>
</dbReference>